<feature type="domain" description="RRM" evidence="4">
    <location>
        <begin position="99"/>
        <end position="175"/>
    </location>
</feature>
<organism evidence="5 6">
    <name type="scientific">Saguinus oedipus</name>
    <name type="common">Cotton-top tamarin</name>
    <name type="synonym">Oedipomidas oedipus</name>
    <dbReference type="NCBI Taxonomy" id="9490"/>
    <lineage>
        <taxon>Eukaryota</taxon>
        <taxon>Metazoa</taxon>
        <taxon>Chordata</taxon>
        <taxon>Craniata</taxon>
        <taxon>Vertebrata</taxon>
        <taxon>Euteleostomi</taxon>
        <taxon>Mammalia</taxon>
        <taxon>Eutheria</taxon>
        <taxon>Euarchontoglires</taxon>
        <taxon>Primates</taxon>
        <taxon>Haplorrhini</taxon>
        <taxon>Platyrrhini</taxon>
        <taxon>Cebidae</taxon>
        <taxon>Callitrichinae</taxon>
        <taxon>Saguinus</taxon>
    </lineage>
</organism>
<dbReference type="Gene3D" id="3.30.70.330">
    <property type="match status" value="4"/>
</dbReference>
<dbReference type="InterPro" id="IPR003954">
    <property type="entry name" value="RRM_euk-type"/>
</dbReference>
<comment type="caution">
    <text evidence="5">The sequence shown here is derived from an EMBL/GenBank/DDBJ whole genome shotgun (WGS) entry which is preliminary data.</text>
</comment>
<proteinExistence type="predicted"/>
<feature type="domain" description="RRM" evidence="4">
    <location>
        <begin position="267"/>
        <end position="343"/>
    </location>
</feature>
<sequence length="465" mass="52768">MNPSARSFLMASLYVGDLHPDVTEMMLYNKFSLVGPILSIRVCRDSITGRSLGYAYVNFQQPLDADRALNTMNFDVIKGKPIRIMWSHRDPSLRKSGVGNIFIKNLDKSIDSKALYDTFSIFGNILSCKLVCDENGSKGYVFVHFDTQEAAENAVEKINGMLLNDRKVFVGPFKSRKEREAEFEAKAKEFTNVYIKNFGEDIDNEGLKDLFGKHEDTQKAVDEMNRKELNGKQIYVGRAQRKRERQTKLKRKFEQMKLDRITRYQGVNLYVKNLDDSIDDERLRKEFSPFGTIRSAKVMMDGDGSRGFDFVCFSSSEEATKAITKMRGRILATKPLYVALAQRKEERQACLTNKYMQRMASVRAVPNPVINAYQPAPPSDYCTAVLPQTQNRAAYYLPSQTVPLRPNPCWIAQGGRPHPFQNMPSAMHPAAARLPFSTMTPAFSQVPRVVSTQHVANTSMQRMGP</sequence>
<keyword evidence="1" id="KW-0677">Repeat</keyword>
<dbReference type="PANTHER" id="PTHR24012">
    <property type="entry name" value="RNA BINDING PROTEIN"/>
    <property type="match status" value="1"/>
</dbReference>
<feature type="domain" description="RRM" evidence="4">
    <location>
        <begin position="11"/>
        <end position="89"/>
    </location>
</feature>
<dbReference type="EMBL" id="JASSZA010000023">
    <property type="protein sequence ID" value="KAK2083195.1"/>
    <property type="molecule type" value="Genomic_DNA"/>
</dbReference>
<evidence type="ECO:0000256" key="3">
    <source>
        <dbReference type="PROSITE-ProRule" id="PRU00176"/>
    </source>
</evidence>
<dbReference type="InterPro" id="IPR000504">
    <property type="entry name" value="RRM_dom"/>
</dbReference>
<dbReference type="InterPro" id="IPR034364">
    <property type="entry name" value="PABP_RRM1"/>
</dbReference>
<accession>A0ABQ9TEQ2</accession>
<reference evidence="5 6" key="1">
    <citation type="submission" date="2023-05" db="EMBL/GenBank/DDBJ databases">
        <title>B98-5 Cell Line De Novo Hybrid Assembly: An Optical Mapping Approach.</title>
        <authorList>
            <person name="Kananen K."/>
            <person name="Auerbach J.A."/>
            <person name="Kautto E."/>
            <person name="Blachly J.S."/>
        </authorList>
    </citation>
    <scope>NUCLEOTIDE SEQUENCE [LARGE SCALE GENOMIC DNA]</scope>
    <source>
        <strain evidence="5">B95-8</strain>
        <tissue evidence="5">Cell line</tissue>
    </source>
</reference>
<dbReference type="Proteomes" id="UP001266305">
    <property type="component" value="Unassembled WGS sequence"/>
</dbReference>
<name>A0ABQ9TEQ2_SAGOE</name>
<dbReference type="PROSITE" id="PS50102">
    <property type="entry name" value="RRM"/>
    <property type="match status" value="3"/>
</dbReference>
<evidence type="ECO:0000256" key="1">
    <source>
        <dbReference type="ARBA" id="ARBA00022737"/>
    </source>
</evidence>
<keyword evidence="2 3" id="KW-0694">RNA-binding</keyword>
<dbReference type="SUPFAM" id="SSF54928">
    <property type="entry name" value="RNA-binding domain, RBD"/>
    <property type="match status" value="2"/>
</dbReference>
<dbReference type="CDD" id="cd12379">
    <property type="entry name" value="RRM2_I_PABPs"/>
    <property type="match status" value="1"/>
</dbReference>
<evidence type="ECO:0000259" key="4">
    <source>
        <dbReference type="PROSITE" id="PS50102"/>
    </source>
</evidence>
<dbReference type="InterPro" id="IPR045305">
    <property type="entry name" value="RRM2_I_PABPs"/>
</dbReference>
<protein>
    <submittedName>
        <fullName evidence="5">Polyadenylate-binding protein 1</fullName>
    </submittedName>
</protein>
<dbReference type="InterPro" id="IPR035979">
    <property type="entry name" value="RBD_domain_sf"/>
</dbReference>
<evidence type="ECO:0000313" key="6">
    <source>
        <dbReference type="Proteomes" id="UP001266305"/>
    </source>
</evidence>
<dbReference type="SMART" id="SM00360">
    <property type="entry name" value="RRM"/>
    <property type="match status" value="4"/>
</dbReference>
<dbReference type="CDD" id="cd12378">
    <property type="entry name" value="RRM1_I_PABPs"/>
    <property type="match status" value="1"/>
</dbReference>
<evidence type="ECO:0000313" key="5">
    <source>
        <dbReference type="EMBL" id="KAK2083195.1"/>
    </source>
</evidence>
<dbReference type="SMART" id="SM00361">
    <property type="entry name" value="RRM_1"/>
    <property type="match status" value="2"/>
</dbReference>
<dbReference type="InterPro" id="IPR012677">
    <property type="entry name" value="Nucleotide-bd_a/b_plait_sf"/>
</dbReference>
<dbReference type="Pfam" id="PF00076">
    <property type="entry name" value="RRM_1"/>
    <property type="match status" value="3"/>
</dbReference>
<keyword evidence="6" id="KW-1185">Reference proteome</keyword>
<gene>
    <name evidence="5" type="primary">PABPC1_9</name>
    <name evidence="5" type="ORF">P7K49_038431</name>
</gene>
<evidence type="ECO:0000256" key="2">
    <source>
        <dbReference type="ARBA" id="ARBA00022884"/>
    </source>
</evidence>
<dbReference type="CDD" id="cd12381">
    <property type="entry name" value="RRM4_I_PABPs"/>
    <property type="match status" value="1"/>
</dbReference>